<name>A0ABQ1ES92_SPHSA</name>
<reference evidence="3" key="1">
    <citation type="journal article" date="2019" name="Int. J. Syst. Evol. Microbiol.">
        <title>The Global Catalogue of Microorganisms (GCM) 10K type strain sequencing project: providing services to taxonomists for standard genome sequencing and annotation.</title>
        <authorList>
            <consortium name="The Broad Institute Genomics Platform"/>
            <consortium name="The Broad Institute Genome Sequencing Center for Infectious Disease"/>
            <person name="Wu L."/>
            <person name="Ma J."/>
        </authorList>
    </citation>
    <scope>NUCLEOTIDE SEQUENCE [LARGE SCALE GENOMIC DNA]</scope>
    <source>
        <strain evidence="3">CCM 7327</strain>
    </source>
</reference>
<comment type="caution">
    <text evidence="2">The sequence shown here is derived from an EMBL/GenBank/DDBJ whole genome shotgun (WGS) entry which is preliminary data.</text>
</comment>
<proteinExistence type="predicted"/>
<evidence type="ECO:0000313" key="3">
    <source>
        <dbReference type="Proteomes" id="UP000628109"/>
    </source>
</evidence>
<dbReference type="RefSeq" id="WP_229742473.1">
    <property type="nucleotide sequence ID" value="NZ_BMDU01000002.1"/>
</dbReference>
<dbReference type="Proteomes" id="UP000628109">
    <property type="component" value="Unassembled WGS sequence"/>
</dbReference>
<dbReference type="InterPro" id="IPR009628">
    <property type="entry name" value="Phage_tape_measure_N"/>
</dbReference>
<accession>A0ABQ1ES92</accession>
<protein>
    <recommendedName>
        <fullName evidence="1">Bacteriophage tail tape measure N-terminal domain-containing protein</fullName>
    </recommendedName>
</protein>
<evidence type="ECO:0000313" key="2">
    <source>
        <dbReference type="EMBL" id="GFZ85101.1"/>
    </source>
</evidence>
<dbReference type="Pfam" id="PF06791">
    <property type="entry name" value="TMP_2"/>
    <property type="match status" value="1"/>
</dbReference>
<keyword evidence="3" id="KW-1185">Reference proteome</keyword>
<evidence type="ECO:0000259" key="1">
    <source>
        <dbReference type="Pfam" id="PF06791"/>
    </source>
</evidence>
<sequence>MATEAVFPAFIRATYQETSDGLPAFERAMQTSVNRAQKAAQVSMDQITREISDALVGGKSDLGASDLRAAAAAAEMRAQAARKIATSMTAAAAAENDYSLATQASIMAARRLADEEENAARVANLHVAAVERINQVARQNSISLIALSDGNMIATRSSNAHRQAQMMLAQQMQDVAIQMQLGINPLMILTQQGSQAAFSLAQMGGKAAAVGRFLSSPWVAALAIAGTALGSLLTKSEDTADALEKIKFSSDAVGSAQGIMGDAMDLATGKITTQRKELIALAIAQSKVGAIQAQTRANALRGEVQSLQAPTTELSGGFGGGFDVRRVDAGARGAISRSFLTGEIDGKTAVQRLDNLRKAGALTDEAFASAAKSIASLGVELANVKTFEAAERLLNGAGTTGDRGLLLKPKIDRSPKPKTDPQAEMAKDLFEDRLQAQGNVGKLAQDMIERQLSWGKDQVTVGDQLIQQAKDLASLEEARAQGAQQVLDGHLRQLDALQRLGGLAGGAAGIVGGILDGGNFYGVNGKAGDILRAFSPMVGEDGWKNVTEKLDEIFGGDGEFKKGMTKILQGAGAGQTAAGLLLGGANNALTSSIGGALGNKIGEKFLTKPLKDAFGEAFGDFAGPLGSIAGGLLGGALGGLLSKPKWGTAVVTGQGNGDVTVAGNKAAYRSNANLAGTSIQSGLDAIAEQLGADVGGYQVSIGQYKGKWRVSTIGREGKLKGGSGRTDIKDFGKEGGEDAIKYAIADAVKDGALLGLRASTQALLTRSDDIEGQLQKALDFENVFHRLKEYTDPVGAALDTLDKEFTRLKKIFEEAGASTEEYAQLEELYGKERAAAVKDAAEKVTASLRSLFDELTVGNDARSLRERLAEAQANYNPLAQRVAAGDTSAYDDYSDAARTLLDLQRQIYGSSEDYFKLLDQVTALTKTRIASESNIASISAARESLFASDGATAPVVSATESQTQKLVAALTSQTGETTAWLQAIVNQLAALRAGVATTPAAQVLRTAKQNF</sequence>
<dbReference type="EMBL" id="BMDU01000002">
    <property type="protein sequence ID" value="GFZ85101.1"/>
    <property type="molecule type" value="Genomic_DNA"/>
</dbReference>
<feature type="domain" description="Bacteriophage tail tape measure N-terminal" evidence="1">
    <location>
        <begin position="154"/>
        <end position="245"/>
    </location>
</feature>
<gene>
    <name evidence="2" type="ORF">GCM10019071_12650</name>
</gene>
<organism evidence="2 3">
    <name type="scientific">Sphingobium fuliginis (strain ATCC 27551)</name>
    <dbReference type="NCBI Taxonomy" id="336203"/>
    <lineage>
        <taxon>Bacteria</taxon>
        <taxon>Pseudomonadati</taxon>
        <taxon>Pseudomonadota</taxon>
        <taxon>Alphaproteobacteria</taxon>
        <taxon>Sphingomonadales</taxon>
        <taxon>Sphingomonadaceae</taxon>
        <taxon>Sphingobium</taxon>
    </lineage>
</organism>